<keyword evidence="4 5" id="KW-0472">Membrane</keyword>
<feature type="transmembrane region" description="Helical" evidence="5">
    <location>
        <begin position="109"/>
        <end position="137"/>
    </location>
</feature>
<proteinExistence type="predicted"/>
<dbReference type="AlphaFoldDB" id="A0A550CVE2"/>
<evidence type="ECO:0000256" key="4">
    <source>
        <dbReference type="ARBA" id="ARBA00023136"/>
    </source>
</evidence>
<evidence type="ECO:0000313" key="6">
    <source>
        <dbReference type="EMBL" id="TRM68759.1"/>
    </source>
</evidence>
<dbReference type="GO" id="GO:0016020">
    <property type="term" value="C:membrane"/>
    <property type="evidence" value="ECO:0007669"/>
    <property type="project" value="UniProtKB-SubCell"/>
</dbReference>
<dbReference type="Proteomes" id="UP000320762">
    <property type="component" value="Unassembled WGS sequence"/>
</dbReference>
<evidence type="ECO:0000313" key="7">
    <source>
        <dbReference type="Proteomes" id="UP000320762"/>
    </source>
</evidence>
<comment type="caution">
    <text evidence="6">The sequence shown here is derived from an EMBL/GenBank/DDBJ whole genome shotgun (WGS) entry which is preliminary data.</text>
</comment>
<gene>
    <name evidence="6" type="ORF">BD626DRAFT_482660</name>
</gene>
<reference evidence="6 7" key="1">
    <citation type="journal article" date="2019" name="New Phytol.">
        <title>Comparative genomics reveals unique wood-decay strategies and fruiting body development in the Schizophyllaceae.</title>
        <authorList>
            <person name="Almasi E."/>
            <person name="Sahu N."/>
            <person name="Krizsan K."/>
            <person name="Balint B."/>
            <person name="Kovacs G.M."/>
            <person name="Kiss B."/>
            <person name="Cseklye J."/>
            <person name="Drula E."/>
            <person name="Henrissat B."/>
            <person name="Nagy I."/>
            <person name="Chovatia M."/>
            <person name="Adam C."/>
            <person name="LaButti K."/>
            <person name="Lipzen A."/>
            <person name="Riley R."/>
            <person name="Grigoriev I.V."/>
            <person name="Nagy L.G."/>
        </authorList>
    </citation>
    <scope>NUCLEOTIDE SEQUENCE [LARGE SCALE GENOMIC DNA]</scope>
    <source>
        <strain evidence="6 7">NL-1724</strain>
    </source>
</reference>
<dbReference type="GO" id="GO:0016765">
    <property type="term" value="F:transferase activity, transferring alkyl or aryl (other than methyl) groups"/>
    <property type="evidence" value="ECO:0007669"/>
    <property type="project" value="InterPro"/>
</dbReference>
<dbReference type="STRING" id="97359.A0A550CVE2"/>
<sequence length="299" mass="33309">MPGDFAAHDSPLGLSGTRRLLDVSLKIALLAYLFLKSDIGTVLIPVPMMSFALAGQTDVNAFLTGFFWVFLHILAFDISNQVVGEHEDRLSKPSRPIPSGQITADDARLLQFAVVLVAILYSWRQGLLVLSVVYLAGSTAYNEGNCARWWYLKSVMGGCGYMCFLFGMITCMAHGQYPSAPTLRVIITTGLIFATTGHAQDFRDREGDAAIGRQTLPMIMPQWLARWSLSALLFMWTTVLIYMWHPPLALCMAVYSLAAVTAASFTKDHSQQADQRSFGWYLVWMSVCHMLFWKTAQDV</sequence>
<name>A0A550CVE2_9AGAR</name>
<keyword evidence="3 5" id="KW-1133">Transmembrane helix</keyword>
<feature type="transmembrane region" description="Helical" evidence="5">
    <location>
        <begin position="27"/>
        <end position="53"/>
    </location>
</feature>
<protein>
    <submittedName>
        <fullName evidence="6">UbiA prenyltransferase family-domain-containing protein</fullName>
    </submittedName>
</protein>
<dbReference type="PANTHER" id="PTHR42723:SF1">
    <property type="entry name" value="CHLOROPHYLL SYNTHASE, CHLOROPLASTIC"/>
    <property type="match status" value="1"/>
</dbReference>
<feature type="transmembrane region" description="Helical" evidence="5">
    <location>
        <begin position="149"/>
        <end position="169"/>
    </location>
</feature>
<keyword evidence="2 5" id="KW-0812">Transmembrane</keyword>
<comment type="subcellular location">
    <subcellularLocation>
        <location evidence="1">Membrane</location>
        <topology evidence="1">Multi-pass membrane protein</topology>
    </subcellularLocation>
</comment>
<dbReference type="InterPro" id="IPR044878">
    <property type="entry name" value="UbiA_sf"/>
</dbReference>
<dbReference type="Gene3D" id="1.10.357.140">
    <property type="entry name" value="UbiA prenyltransferase"/>
    <property type="match status" value="1"/>
</dbReference>
<dbReference type="OrthoDB" id="434972at2759"/>
<dbReference type="Pfam" id="PF01040">
    <property type="entry name" value="UbiA"/>
    <property type="match status" value="1"/>
</dbReference>
<dbReference type="CDD" id="cd13965">
    <property type="entry name" value="PT_UbiA_3"/>
    <property type="match status" value="1"/>
</dbReference>
<organism evidence="6 7">
    <name type="scientific">Schizophyllum amplum</name>
    <dbReference type="NCBI Taxonomy" id="97359"/>
    <lineage>
        <taxon>Eukaryota</taxon>
        <taxon>Fungi</taxon>
        <taxon>Dikarya</taxon>
        <taxon>Basidiomycota</taxon>
        <taxon>Agaricomycotina</taxon>
        <taxon>Agaricomycetes</taxon>
        <taxon>Agaricomycetidae</taxon>
        <taxon>Agaricales</taxon>
        <taxon>Schizophyllaceae</taxon>
        <taxon>Schizophyllum</taxon>
    </lineage>
</organism>
<dbReference type="PANTHER" id="PTHR42723">
    <property type="entry name" value="CHLOROPHYLL SYNTHASE"/>
    <property type="match status" value="1"/>
</dbReference>
<dbReference type="EMBL" id="VDMD01000002">
    <property type="protein sequence ID" value="TRM68759.1"/>
    <property type="molecule type" value="Genomic_DNA"/>
</dbReference>
<accession>A0A550CVE2</accession>
<evidence type="ECO:0000256" key="3">
    <source>
        <dbReference type="ARBA" id="ARBA00022989"/>
    </source>
</evidence>
<keyword evidence="7" id="KW-1185">Reference proteome</keyword>
<feature type="transmembrane region" description="Helical" evidence="5">
    <location>
        <begin position="59"/>
        <end position="79"/>
    </location>
</feature>
<keyword evidence="6" id="KW-0808">Transferase</keyword>
<evidence type="ECO:0000256" key="5">
    <source>
        <dbReference type="SAM" id="Phobius"/>
    </source>
</evidence>
<evidence type="ECO:0000256" key="2">
    <source>
        <dbReference type="ARBA" id="ARBA00022692"/>
    </source>
</evidence>
<feature type="transmembrane region" description="Helical" evidence="5">
    <location>
        <begin position="223"/>
        <end position="241"/>
    </location>
</feature>
<evidence type="ECO:0000256" key="1">
    <source>
        <dbReference type="ARBA" id="ARBA00004141"/>
    </source>
</evidence>
<dbReference type="InterPro" id="IPR000537">
    <property type="entry name" value="UbiA_prenyltransferase"/>
</dbReference>
<dbReference type="InterPro" id="IPR050475">
    <property type="entry name" value="Prenyltransferase_related"/>
</dbReference>